<evidence type="ECO:0000313" key="2">
    <source>
        <dbReference type="Proteomes" id="UP001189122"/>
    </source>
</evidence>
<dbReference type="EMBL" id="CACRZD030000239">
    <property type="protein sequence ID" value="CAA6675179.1"/>
    <property type="molecule type" value="Genomic_DNA"/>
</dbReference>
<name>A0ABN7EBF4_SPIIN</name>
<organism evidence="1 2">
    <name type="scientific">Spirodela intermedia</name>
    <name type="common">Intermediate duckweed</name>
    <dbReference type="NCBI Taxonomy" id="51605"/>
    <lineage>
        <taxon>Eukaryota</taxon>
        <taxon>Viridiplantae</taxon>
        <taxon>Streptophyta</taxon>
        <taxon>Embryophyta</taxon>
        <taxon>Tracheophyta</taxon>
        <taxon>Spermatophyta</taxon>
        <taxon>Magnoliopsida</taxon>
        <taxon>Liliopsida</taxon>
        <taxon>Araceae</taxon>
        <taxon>Lemnoideae</taxon>
        <taxon>Spirodela</taxon>
    </lineage>
</organism>
<proteinExistence type="predicted"/>
<gene>
    <name evidence="1" type="ORF">SI7747_UN021521</name>
</gene>
<dbReference type="Proteomes" id="UP001189122">
    <property type="component" value="Unassembled WGS sequence"/>
</dbReference>
<protein>
    <submittedName>
        <fullName evidence="1">Uncharacterized protein</fullName>
    </submittedName>
</protein>
<evidence type="ECO:0000313" key="1">
    <source>
        <dbReference type="EMBL" id="CAA6675179.1"/>
    </source>
</evidence>
<comment type="caution">
    <text evidence="1">The sequence shown here is derived from an EMBL/GenBank/DDBJ whole genome shotgun (WGS) entry which is preliminary data.</text>
</comment>
<reference evidence="2" key="1">
    <citation type="journal article" date="2020" name="Sci. Rep.">
        <title>Chromosome-scale genome assembly for the duckweed Spirodela intermedia, integrating cytogenetic maps, PacBio and Oxford Nanopore libraries.</title>
        <authorList>
            <person name="Hoang P.T.N."/>
            <person name="Fiebig A."/>
            <person name="Novak P."/>
            <person name="Macas J."/>
            <person name="Cao H.X."/>
            <person name="Stepanenko A."/>
            <person name="Chen G."/>
            <person name="Borisjuk N."/>
            <person name="Scholz U."/>
            <person name="Schubert I."/>
        </authorList>
    </citation>
    <scope>NUCLEOTIDE SEQUENCE [LARGE SCALE GENOMIC DNA]</scope>
</reference>
<sequence>MKWVVESSSTAVTRRSRKTVTLRLSVAVTRQRGARWRWGACHGALSLGLNNAPRIVLMRFSPMIQ</sequence>
<accession>A0ABN7EBF4</accession>
<keyword evidence="2" id="KW-1185">Reference proteome</keyword>